<dbReference type="CDD" id="cd02440">
    <property type="entry name" value="AdoMet_MTases"/>
    <property type="match status" value="1"/>
</dbReference>
<evidence type="ECO:0000259" key="4">
    <source>
        <dbReference type="Pfam" id="PF13649"/>
    </source>
</evidence>
<protein>
    <submittedName>
        <fullName evidence="5">EEF1A lysine methyltransferase 4</fullName>
    </submittedName>
</protein>
<name>A0AAF0YBQ1_9TREE</name>
<accession>A0AAF0YBQ1</accession>
<keyword evidence="6" id="KW-1185">Reference proteome</keyword>
<dbReference type="PANTHER" id="PTHR12176">
    <property type="entry name" value="SAM-DEPENDENT METHYLTRANSFERASE SUPERFAMILY PROTEIN"/>
    <property type="match status" value="1"/>
</dbReference>
<evidence type="ECO:0000313" key="6">
    <source>
        <dbReference type="Proteomes" id="UP000827549"/>
    </source>
</evidence>
<dbReference type="RefSeq" id="XP_062629781.1">
    <property type="nucleotide sequence ID" value="XM_062773797.1"/>
</dbReference>
<comment type="similarity">
    <text evidence="1">Belongs to the methyltransferase superfamily.</text>
</comment>
<evidence type="ECO:0000256" key="2">
    <source>
        <dbReference type="ARBA" id="ARBA00022603"/>
    </source>
</evidence>
<evidence type="ECO:0000313" key="5">
    <source>
        <dbReference type="EMBL" id="WOO83755.1"/>
    </source>
</evidence>
<evidence type="ECO:0000256" key="1">
    <source>
        <dbReference type="ARBA" id="ARBA00008361"/>
    </source>
</evidence>
<dbReference type="EMBL" id="CP086718">
    <property type="protein sequence ID" value="WOO83755.1"/>
    <property type="molecule type" value="Genomic_DNA"/>
</dbReference>
<dbReference type="InterPro" id="IPR051419">
    <property type="entry name" value="Lys/N-term_MeTrsfase_sf"/>
</dbReference>
<proteinExistence type="inferred from homology"/>
<organism evidence="5 6">
    <name type="scientific">Vanrija pseudolonga</name>
    <dbReference type="NCBI Taxonomy" id="143232"/>
    <lineage>
        <taxon>Eukaryota</taxon>
        <taxon>Fungi</taxon>
        <taxon>Dikarya</taxon>
        <taxon>Basidiomycota</taxon>
        <taxon>Agaricomycotina</taxon>
        <taxon>Tremellomycetes</taxon>
        <taxon>Trichosporonales</taxon>
        <taxon>Trichosporonaceae</taxon>
        <taxon>Vanrija</taxon>
    </lineage>
</organism>
<feature type="domain" description="Methyltransferase" evidence="4">
    <location>
        <begin position="61"/>
        <end position="129"/>
    </location>
</feature>
<dbReference type="SUPFAM" id="SSF53335">
    <property type="entry name" value="S-adenosyl-L-methionine-dependent methyltransferases"/>
    <property type="match status" value="1"/>
</dbReference>
<dbReference type="InterPro" id="IPR041698">
    <property type="entry name" value="Methyltransf_25"/>
</dbReference>
<keyword evidence="2 5" id="KW-0489">Methyltransferase</keyword>
<dbReference type="GO" id="GO:0008168">
    <property type="term" value="F:methyltransferase activity"/>
    <property type="evidence" value="ECO:0007669"/>
    <property type="project" value="UniProtKB-KW"/>
</dbReference>
<dbReference type="Pfam" id="PF13649">
    <property type="entry name" value="Methyltransf_25"/>
    <property type="match status" value="1"/>
</dbReference>
<dbReference type="GeneID" id="87810451"/>
<keyword evidence="3" id="KW-0808">Transferase</keyword>
<dbReference type="Proteomes" id="UP000827549">
    <property type="component" value="Chromosome 5"/>
</dbReference>
<dbReference type="PANTHER" id="PTHR12176:SF80">
    <property type="entry name" value="EEF1A LYSINE METHYLTRANSFERASE 4"/>
    <property type="match status" value="1"/>
</dbReference>
<sequence length="220" mass="25638">MPRPEEANLPATNEGYGTREYWEERYTREGPDHNFDWFLNADYLLPIFEELTADLGKETRILMLGCGNSQLSEAMYDAGWKNIVNIDFSTALIEQMKVRHEGRPGMQWLEMDIMDLKFGEEFDLVVDKGTMDALLTTKGDPWNPPAKDIANCTKEVDEAVRVLRKRPGSKFVYFTFGQPHFRKRYLINREGWKFSQRTIGPPEGFDYFQYLLEWEPTTAA</sequence>
<dbReference type="Gene3D" id="3.40.50.150">
    <property type="entry name" value="Vaccinia Virus protein VP39"/>
    <property type="match status" value="1"/>
</dbReference>
<dbReference type="GO" id="GO:0032259">
    <property type="term" value="P:methylation"/>
    <property type="evidence" value="ECO:0007669"/>
    <property type="project" value="UniProtKB-KW"/>
</dbReference>
<evidence type="ECO:0000256" key="3">
    <source>
        <dbReference type="ARBA" id="ARBA00022679"/>
    </source>
</evidence>
<reference evidence="5" key="1">
    <citation type="submission" date="2023-10" db="EMBL/GenBank/DDBJ databases">
        <authorList>
            <person name="Noh H."/>
        </authorList>
    </citation>
    <scope>NUCLEOTIDE SEQUENCE</scope>
    <source>
        <strain evidence="5">DUCC4014</strain>
    </source>
</reference>
<gene>
    <name evidence="5" type="primary">EEF1AKMT4_0</name>
    <name evidence="5" type="ORF">LOC62_05G007278</name>
</gene>
<dbReference type="InterPro" id="IPR029063">
    <property type="entry name" value="SAM-dependent_MTases_sf"/>
</dbReference>
<dbReference type="AlphaFoldDB" id="A0AAF0YBQ1"/>